<feature type="transmembrane region" description="Helical" evidence="1">
    <location>
        <begin position="29"/>
        <end position="51"/>
    </location>
</feature>
<comment type="caution">
    <text evidence="2">The sequence shown here is derived from an EMBL/GenBank/DDBJ whole genome shotgun (WGS) entry which is preliminary data.</text>
</comment>
<evidence type="ECO:0000313" key="2">
    <source>
        <dbReference type="EMBL" id="PRY46161.1"/>
    </source>
</evidence>
<name>A0A2T0TKL7_9PSEU</name>
<protein>
    <submittedName>
        <fullName evidence="2">Uncharacterized protein</fullName>
    </submittedName>
</protein>
<proteinExistence type="predicted"/>
<reference evidence="2 3" key="1">
    <citation type="submission" date="2018-03" db="EMBL/GenBank/DDBJ databases">
        <title>Genomic Encyclopedia of Archaeal and Bacterial Type Strains, Phase II (KMG-II): from individual species to whole genera.</title>
        <authorList>
            <person name="Goeker M."/>
        </authorList>
    </citation>
    <scope>NUCLEOTIDE SEQUENCE [LARGE SCALE GENOMIC DNA]</scope>
    <source>
        <strain evidence="2 3">DSM 44720</strain>
    </source>
</reference>
<keyword evidence="3" id="KW-1185">Reference proteome</keyword>
<sequence>MRWSTARPPRTGKQAVDPRRGAKGAVRGVAIRALCVLAVVVAWIGGVSYAAAAVAVEDTPVAASPIGTLARTRADCRVLGVDQAGQATRFRAVNLSDRALRCVLDGMLAPEYLSGDIAGTWPLDGRKRAHWDRVTAEWFRNPDPAVGLDVTIRVEP</sequence>
<evidence type="ECO:0000256" key="1">
    <source>
        <dbReference type="SAM" id="Phobius"/>
    </source>
</evidence>
<keyword evidence="1" id="KW-0472">Membrane</keyword>
<dbReference type="EMBL" id="PVTF01000001">
    <property type="protein sequence ID" value="PRY46161.1"/>
    <property type="molecule type" value="Genomic_DNA"/>
</dbReference>
<keyword evidence="1" id="KW-0812">Transmembrane</keyword>
<gene>
    <name evidence="2" type="ORF">CLV43_101431</name>
</gene>
<dbReference type="Proteomes" id="UP000239494">
    <property type="component" value="Unassembled WGS sequence"/>
</dbReference>
<accession>A0A2T0TKL7</accession>
<evidence type="ECO:0000313" key="3">
    <source>
        <dbReference type="Proteomes" id="UP000239494"/>
    </source>
</evidence>
<dbReference type="RefSeq" id="WP_146174617.1">
    <property type="nucleotide sequence ID" value="NZ_PVTF01000001.1"/>
</dbReference>
<dbReference type="AlphaFoldDB" id="A0A2T0TKL7"/>
<keyword evidence="1" id="KW-1133">Transmembrane helix</keyword>
<organism evidence="2 3">
    <name type="scientific">Umezawaea tangerina</name>
    <dbReference type="NCBI Taxonomy" id="84725"/>
    <lineage>
        <taxon>Bacteria</taxon>
        <taxon>Bacillati</taxon>
        <taxon>Actinomycetota</taxon>
        <taxon>Actinomycetes</taxon>
        <taxon>Pseudonocardiales</taxon>
        <taxon>Pseudonocardiaceae</taxon>
        <taxon>Umezawaea</taxon>
    </lineage>
</organism>
<dbReference type="OrthoDB" id="3261230at2"/>